<dbReference type="AlphaFoldDB" id="A0A0V1LGK8"/>
<accession>A0A0V1LGK8</accession>
<protein>
    <submittedName>
        <fullName evidence="1">Uncharacterized protein</fullName>
    </submittedName>
</protein>
<organism evidence="1 2">
    <name type="scientific">Trichinella nativa</name>
    <dbReference type="NCBI Taxonomy" id="6335"/>
    <lineage>
        <taxon>Eukaryota</taxon>
        <taxon>Metazoa</taxon>
        <taxon>Ecdysozoa</taxon>
        <taxon>Nematoda</taxon>
        <taxon>Enoplea</taxon>
        <taxon>Dorylaimia</taxon>
        <taxon>Trichinellida</taxon>
        <taxon>Trichinellidae</taxon>
        <taxon>Trichinella</taxon>
    </lineage>
</organism>
<evidence type="ECO:0000313" key="2">
    <source>
        <dbReference type="Proteomes" id="UP000054721"/>
    </source>
</evidence>
<comment type="caution">
    <text evidence="1">The sequence shown here is derived from an EMBL/GenBank/DDBJ whole genome shotgun (WGS) entry which is preliminary data.</text>
</comment>
<evidence type="ECO:0000313" key="1">
    <source>
        <dbReference type="EMBL" id="KRZ58660.1"/>
    </source>
</evidence>
<keyword evidence="2" id="KW-1185">Reference proteome</keyword>
<name>A0A0V1LGK8_9BILA</name>
<sequence length="77" mass="9219">MEHSQLIAKMVRRLTTAFRRNHPWNNRNKKTVSVTFGTVLKKGNRRQQTARVQTKPFLYLQLMRPNGKIKLETNRFH</sequence>
<proteinExistence type="predicted"/>
<gene>
    <name evidence="1" type="ORF">T02_6997</name>
</gene>
<reference evidence="1 2" key="1">
    <citation type="submission" date="2015-05" db="EMBL/GenBank/DDBJ databases">
        <title>Evolution of Trichinella species and genotypes.</title>
        <authorList>
            <person name="Korhonen P.K."/>
            <person name="Edoardo P."/>
            <person name="Giuseppe L.R."/>
            <person name="Gasser R.B."/>
        </authorList>
    </citation>
    <scope>NUCLEOTIDE SEQUENCE [LARGE SCALE GENOMIC DNA]</scope>
    <source>
        <strain evidence="1">ISS10</strain>
    </source>
</reference>
<dbReference type="EMBL" id="JYDW01000054">
    <property type="protein sequence ID" value="KRZ58660.1"/>
    <property type="molecule type" value="Genomic_DNA"/>
</dbReference>
<dbReference type="Proteomes" id="UP000054721">
    <property type="component" value="Unassembled WGS sequence"/>
</dbReference>